<feature type="region of interest" description="Disordered" evidence="1">
    <location>
        <begin position="80"/>
        <end position="106"/>
    </location>
</feature>
<dbReference type="OrthoDB" id="10641876at2759"/>
<evidence type="ECO:0000313" key="3">
    <source>
        <dbReference type="Proteomes" id="UP000654075"/>
    </source>
</evidence>
<protein>
    <submittedName>
        <fullName evidence="2">Uncharacterized protein</fullName>
    </submittedName>
</protein>
<reference evidence="2" key="1">
    <citation type="submission" date="2021-02" db="EMBL/GenBank/DDBJ databases">
        <authorList>
            <person name="Dougan E. K."/>
            <person name="Rhodes N."/>
            <person name="Thang M."/>
            <person name="Chan C."/>
        </authorList>
    </citation>
    <scope>NUCLEOTIDE SEQUENCE</scope>
</reference>
<sequence length="279" mass="28576">MEAWAGGSDAPEACVRDSTLQEWLMSCLAPDRAQTRVAVSSSYTSAGGPVGAVGSVVGAPSNTSSLTGDDLQLNAAASSMGMHSVGGADPQPSGGSSSMSGAWALDPPVPSSGEVLCFQSRGSRVVVELRESREEMRRLTSTSPGAANSSRCAEAGASTRWSLLHSGDDDGSKADGQDGGAGHSGSLSFQPAPAAGTGAGQNSIGARGQGPSAGQVEMWRFCRRCARQVTPRSALSSSAGWHSMSKFLELLLRNDISCCSPLAAVGSNEVLFDRRGFFQ</sequence>
<gene>
    <name evidence="2" type="ORF">PGLA1383_LOCUS24541</name>
</gene>
<proteinExistence type="predicted"/>
<comment type="caution">
    <text evidence="2">The sequence shown here is derived from an EMBL/GenBank/DDBJ whole genome shotgun (WGS) entry which is preliminary data.</text>
</comment>
<dbReference type="Proteomes" id="UP000654075">
    <property type="component" value="Unassembled WGS sequence"/>
</dbReference>
<keyword evidence="3" id="KW-1185">Reference proteome</keyword>
<feature type="region of interest" description="Disordered" evidence="1">
    <location>
        <begin position="131"/>
        <end position="211"/>
    </location>
</feature>
<evidence type="ECO:0000313" key="2">
    <source>
        <dbReference type="EMBL" id="CAE8606559.1"/>
    </source>
</evidence>
<organism evidence="2 3">
    <name type="scientific">Polarella glacialis</name>
    <name type="common">Dinoflagellate</name>
    <dbReference type="NCBI Taxonomy" id="89957"/>
    <lineage>
        <taxon>Eukaryota</taxon>
        <taxon>Sar</taxon>
        <taxon>Alveolata</taxon>
        <taxon>Dinophyceae</taxon>
        <taxon>Suessiales</taxon>
        <taxon>Suessiaceae</taxon>
        <taxon>Polarella</taxon>
    </lineage>
</organism>
<dbReference type="AlphaFoldDB" id="A0A813F1F8"/>
<evidence type="ECO:0000256" key="1">
    <source>
        <dbReference type="SAM" id="MobiDB-lite"/>
    </source>
</evidence>
<feature type="compositionally biased region" description="Basic and acidic residues" evidence="1">
    <location>
        <begin position="166"/>
        <end position="176"/>
    </location>
</feature>
<name>A0A813F1F8_POLGL</name>
<dbReference type="EMBL" id="CAJNNV010019441">
    <property type="protein sequence ID" value="CAE8606559.1"/>
    <property type="molecule type" value="Genomic_DNA"/>
</dbReference>
<accession>A0A813F1F8</accession>